<evidence type="ECO:0000313" key="2">
    <source>
        <dbReference type="EMBL" id="CAL1535343.1"/>
    </source>
</evidence>
<feature type="domain" description="Immunoglobulin-like beta-sandwich" evidence="1">
    <location>
        <begin position="21"/>
        <end position="98"/>
    </location>
</feature>
<keyword evidence="3" id="KW-1185">Reference proteome</keyword>
<dbReference type="InterPro" id="IPR013151">
    <property type="entry name" value="Immunoglobulin_dom"/>
</dbReference>
<gene>
    <name evidence="2" type="ORF">GSLYS_00009303001</name>
</gene>
<feature type="non-terminal residue" evidence="2">
    <location>
        <position position="105"/>
    </location>
</feature>
<dbReference type="Pfam" id="PF00047">
    <property type="entry name" value="ig"/>
    <property type="match status" value="1"/>
</dbReference>
<comment type="caution">
    <text evidence="2">The sequence shown here is derived from an EMBL/GenBank/DDBJ whole genome shotgun (WGS) entry which is preliminary data.</text>
</comment>
<dbReference type="SUPFAM" id="SSF48726">
    <property type="entry name" value="Immunoglobulin"/>
    <property type="match status" value="1"/>
</dbReference>
<sequence length="105" mass="11636">MNIELIFFLKVPAIVHLGNNKVSPGQAATFNCTVNARPPPRDDEIQLFGPQGKNITSIPLRVLESSASPTTKHFYVNDIQENEQYTCFVQTTFGNDSLTHVAALF</sequence>
<dbReference type="EMBL" id="CAXITT010000198">
    <property type="protein sequence ID" value="CAL1535343.1"/>
    <property type="molecule type" value="Genomic_DNA"/>
</dbReference>
<dbReference type="InterPro" id="IPR036179">
    <property type="entry name" value="Ig-like_dom_sf"/>
</dbReference>
<reference evidence="2 3" key="1">
    <citation type="submission" date="2024-04" db="EMBL/GenBank/DDBJ databases">
        <authorList>
            <consortium name="Genoscope - CEA"/>
            <person name="William W."/>
        </authorList>
    </citation>
    <scope>NUCLEOTIDE SEQUENCE [LARGE SCALE GENOMIC DNA]</scope>
</reference>
<organism evidence="2 3">
    <name type="scientific">Lymnaea stagnalis</name>
    <name type="common">Great pond snail</name>
    <name type="synonym">Helix stagnalis</name>
    <dbReference type="NCBI Taxonomy" id="6523"/>
    <lineage>
        <taxon>Eukaryota</taxon>
        <taxon>Metazoa</taxon>
        <taxon>Spiralia</taxon>
        <taxon>Lophotrochozoa</taxon>
        <taxon>Mollusca</taxon>
        <taxon>Gastropoda</taxon>
        <taxon>Heterobranchia</taxon>
        <taxon>Euthyneura</taxon>
        <taxon>Panpulmonata</taxon>
        <taxon>Hygrophila</taxon>
        <taxon>Lymnaeoidea</taxon>
        <taxon>Lymnaeidae</taxon>
        <taxon>Lymnaea</taxon>
    </lineage>
</organism>
<proteinExistence type="predicted"/>
<dbReference type="Gene3D" id="2.60.40.10">
    <property type="entry name" value="Immunoglobulins"/>
    <property type="match status" value="1"/>
</dbReference>
<dbReference type="AlphaFoldDB" id="A0AAV2HPN0"/>
<accession>A0AAV2HPN0</accession>
<dbReference type="Proteomes" id="UP001497497">
    <property type="component" value="Unassembled WGS sequence"/>
</dbReference>
<name>A0AAV2HPN0_LYMST</name>
<evidence type="ECO:0000259" key="1">
    <source>
        <dbReference type="Pfam" id="PF00047"/>
    </source>
</evidence>
<dbReference type="InterPro" id="IPR013783">
    <property type="entry name" value="Ig-like_fold"/>
</dbReference>
<protein>
    <recommendedName>
        <fullName evidence="1">Immunoglobulin-like beta-sandwich domain-containing protein</fullName>
    </recommendedName>
</protein>
<evidence type="ECO:0000313" key="3">
    <source>
        <dbReference type="Proteomes" id="UP001497497"/>
    </source>
</evidence>